<protein>
    <submittedName>
        <fullName evidence="9">Photosystem II I polypeptide</fullName>
    </submittedName>
</protein>
<evidence type="ECO:0000313" key="9">
    <source>
        <dbReference type="EMBL" id="AEW12952.1"/>
    </source>
</evidence>
<dbReference type="PANTHER" id="PTHR35772">
    <property type="entry name" value="PHOTOSYSTEM II REACTION CENTER PROTEIN I"/>
    <property type="match status" value="1"/>
</dbReference>
<keyword evidence="4 8" id="KW-0812">Transmembrane</keyword>
<sequence>MLVLKIFVYLCVLFFVSLFAFGFLTNDTARTPKL</sequence>
<dbReference type="GO" id="GO:0015979">
    <property type="term" value="P:photosynthesis"/>
    <property type="evidence" value="ECO:0007669"/>
    <property type="project" value="UniProtKB-KW"/>
</dbReference>
<dbReference type="Pfam" id="PF02532">
    <property type="entry name" value="PsbI"/>
    <property type="match status" value="1"/>
</dbReference>
<organism evidence="9">
    <name type="scientific">Colacium vesiculosum</name>
    <dbReference type="NCBI Taxonomy" id="102910"/>
    <lineage>
        <taxon>Eukaryota</taxon>
        <taxon>Discoba</taxon>
        <taxon>Euglenozoa</taxon>
        <taxon>Euglenida</taxon>
        <taxon>Spirocuta</taxon>
        <taxon>Euglenophyceae</taxon>
        <taxon>Euglenales</taxon>
        <taxon>Euglenaceae</taxon>
        <taxon>Colacium</taxon>
    </lineage>
</organism>
<feature type="transmembrane region" description="Helical" evidence="8">
    <location>
        <begin position="6"/>
        <end position="24"/>
    </location>
</feature>
<dbReference type="AlphaFoldDB" id="I6NI16"/>
<keyword evidence="6 8" id="KW-0472">Membrane</keyword>
<dbReference type="InterPro" id="IPR003686">
    <property type="entry name" value="PSII_PsbI"/>
</dbReference>
<reference evidence="9" key="1">
    <citation type="journal article" date="2013" name="J. Eukaryot. Microbiol.">
        <title>Tracing patterns of chloroplast evolution in euglenoids: contributions from Colacium vesiculosum and Strombomonas acuminata (Euglenophyta).</title>
        <authorList>
            <person name="Wiegert K.E."/>
            <person name="Bennett M.S."/>
            <person name="Triemer R.E."/>
        </authorList>
    </citation>
    <scope>NUCLEOTIDE SEQUENCE</scope>
</reference>
<keyword evidence="5 8" id="KW-1133">Transmembrane helix</keyword>
<geneLocation type="chloroplast" evidence="9"/>
<evidence type="ECO:0000256" key="8">
    <source>
        <dbReference type="SAM" id="Phobius"/>
    </source>
</evidence>
<keyword evidence="9" id="KW-0150">Chloroplast</keyword>
<dbReference type="GO" id="GO:0005737">
    <property type="term" value="C:cytoplasm"/>
    <property type="evidence" value="ECO:0007669"/>
    <property type="project" value="UniProtKB-ARBA"/>
</dbReference>
<evidence type="ECO:0000256" key="2">
    <source>
        <dbReference type="ARBA" id="ARBA00022469"/>
    </source>
</evidence>
<accession>I6NI16</accession>
<gene>
    <name evidence="9" type="primary">psbI</name>
</gene>
<dbReference type="GO" id="GO:0009539">
    <property type="term" value="C:photosystem II reaction center"/>
    <property type="evidence" value="ECO:0007669"/>
    <property type="project" value="InterPro"/>
</dbReference>
<evidence type="ECO:0000256" key="3">
    <source>
        <dbReference type="ARBA" id="ARBA00022531"/>
    </source>
</evidence>
<evidence type="ECO:0000256" key="4">
    <source>
        <dbReference type="ARBA" id="ARBA00022692"/>
    </source>
</evidence>
<proteinExistence type="predicted"/>
<dbReference type="InterPro" id="IPR037271">
    <property type="entry name" value="PSII_PsbI_sf"/>
</dbReference>
<name>I6NI16_9EUGL</name>
<keyword evidence="2" id="KW-0674">Reaction center</keyword>
<comment type="subcellular location">
    <subcellularLocation>
        <location evidence="1">Membrane</location>
        <topology evidence="1">Single-pass membrane protein</topology>
    </subcellularLocation>
</comment>
<keyword evidence="3" id="KW-0602">Photosynthesis</keyword>
<dbReference type="SUPFAM" id="SSF161041">
    <property type="entry name" value="Photosystem II reaction center protein I, PsbI"/>
    <property type="match status" value="1"/>
</dbReference>
<keyword evidence="7" id="KW-0604">Photosystem II</keyword>
<dbReference type="PANTHER" id="PTHR35772:SF1">
    <property type="entry name" value="PHOTOSYSTEM II REACTION CENTER PROTEIN I"/>
    <property type="match status" value="1"/>
</dbReference>
<evidence type="ECO:0000256" key="7">
    <source>
        <dbReference type="ARBA" id="ARBA00023276"/>
    </source>
</evidence>
<keyword evidence="9" id="KW-0934">Plastid</keyword>
<evidence type="ECO:0000256" key="6">
    <source>
        <dbReference type="ARBA" id="ARBA00023136"/>
    </source>
</evidence>
<dbReference type="EMBL" id="JN674636">
    <property type="protein sequence ID" value="AEW12952.1"/>
    <property type="molecule type" value="Genomic_DNA"/>
</dbReference>
<evidence type="ECO:0000256" key="1">
    <source>
        <dbReference type="ARBA" id="ARBA00004167"/>
    </source>
</evidence>
<evidence type="ECO:0000256" key="5">
    <source>
        <dbReference type="ARBA" id="ARBA00022989"/>
    </source>
</evidence>